<sequence length="179" mass="19951">IFAKESPNNHRPDKDDVIVLITDGIPTRSGESRKYPPRSSARKLRQKGVRIVGISYSDVYQNVRDFIKNISTPGEALETSLEDIKMIVDRIVDGFCPQPATVPGKPQNVTIALIGNSIKVSWLPPNVPNEDIDYYIISWRNGNGTFGKKNITSSPFIVPNLDWNCGPFPDMIVSGTPYY</sequence>
<proteinExistence type="predicted"/>
<reference evidence="2" key="1">
    <citation type="submission" date="2020-04" db="EMBL/GenBank/DDBJ databases">
        <authorList>
            <person name="Alioto T."/>
            <person name="Alioto T."/>
            <person name="Gomez Garrido J."/>
        </authorList>
    </citation>
    <scope>NUCLEOTIDE SEQUENCE</scope>
    <source>
        <strain evidence="2">A484AB</strain>
    </source>
</reference>
<dbReference type="AlphaFoldDB" id="A0A7D9LKF8"/>
<evidence type="ECO:0000313" key="2">
    <source>
        <dbReference type="EMBL" id="CAB4032582.1"/>
    </source>
</evidence>
<comment type="subcellular location">
    <subcellularLocation>
        <location evidence="1">Secreted</location>
        <location evidence="1">Extracellular space</location>
    </subcellularLocation>
</comment>
<dbReference type="InterPro" id="IPR036465">
    <property type="entry name" value="vWFA_dom_sf"/>
</dbReference>
<evidence type="ECO:0000256" key="1">
    <source>
        <dbReference type="ARBA" id="ARBA00004239"/>
    </source>
</evidence>
<dbReference type="EMBL" id="CACRXK020018515">
    <property type="protein sequence ID" value="CAB4032582.1"/>
    <property type="molecule type" value="Genomic_DNA"/>
</dbReference>
<dbReference type="Proteomes" id="UP001152795">
    <property type="component" value="Unassembled WGS sequence"/>
</dbReference>
<accession>A0A7D9LKF8</accession>
<name>A0A7D9LKF8_PARCT</name>
<dbReference type="PROSITE" id="PS50234">
    <property type="entry name" value="VWFA"/>
    <property type="match status" value="1"/>
</dbReference>
<dbReference type="Gene3D" id="3.40.50.410">
    <property type="entry name" value="von Willebrand factor, type A domain"/>
    <property type="match status" value="1"/>
</dbReference>
<feature type="non-terminal residue" evidence="2">
    <location>
        <position position="179"/>
    </location>
</feature>
<dbReference type="SUPFAM" id="SSF49265">
    <property type="entry name" value="Fibronectin type III"/>
    <property type="match status" value="1"/>
</dbReference>
<dbReference type="OrthoDB" id="10545581at2759"/>
<comment type="caution">
    <text evidence="2">The sequence shown here is derived from an EMBL/GenBank/DDBJ whole genome shotgun (WGS) entry which is preliminary data.</text>
</comment>
<dbReference type="InterPro" id="IPR002035">
    <property type="entry name" value="VWF_A"/>
</dbReference>
<dbReference type="Gene3D" id="2.60.40.10">
    <property type="entry name" value="Immunoglobulins"/>
    <property type="match status" value="1"/>
</dbReference>
<evidence type="ECO:0000313" key="3">
    <source>
        <dbReference type="Proteomes" id="UP001152795"/>
    </source>
</evidence>
<dbReference type="InterPro" id="IPR003961">
    <property type="entry name" value="FN3_dom"/>
</dbReference>
<keyword evidence="3" id="KW-1185">Reference proteome</keyword>
<dbReference type="InterPro" id="IPR036116">
    <property type="entry name" value="FN3_sf"/>
</dbReference>
<dbReference type="CDD" id="cd00063">
    <property type="entry name" value="FN3"/>
    <property type="match status" value="1"/>
</dbReference>
<dbReference type="SUPFAM" id="SSF53300">
    <property type="entry name" value="vWA-like"/>
    <property type="match status" value="1"/>
</dbReference>
<protein>
    <submittedName>
        <fullName evidence="2">---NA</fullName>
    </submittedName>
</protein>
<dbReference type="InterPro" id="IPR013783">
    <property type="entry name" value="Ig-like_fold"/>
</dbReference>
<gene>
    <name evidence="2" type="ORF">PACLA_8A075555</name>
</gene>
<dbReference type="PROSITE" id="PS50853">
    <property type="entry name" value="FN3"/>
    <property type="match status" value="1"/>
</dbReference>
<organism evidence="2 3">
    <name type="scientific">Paramuricea clavata</name>
    <name type="common">Red gorgonian</name>
    <name type="synonym">Violescent sea-whip</name>
    <dbReference type="NCBI Taxonomy" id="317549"/>
    <lineage>
        <taxon>Eukaryota</taxon>
        <taxon>Metazoa</taxon>
        <taxon>Cnidaria</taxon>
        <taxon>Anthozoa</taxon>
        <taxon>Octocorallia</taxon>
        <taxon>Malacalcyonacea</taxon>
        <taxon>Plexauridae</taxon>
        <taxon>Paramuricea</taxon>
    </lineage>
</organism>
<dbReference type="GO" id="GO:0005576">
    <property type="term" value="C:extracellular region"/>
    <property type="evidence" value="ECO:0007669"/>
    <property type="project" value="UniProtKB-SubCell"/>
</dbReference>
<dbReference type="Pfam" id="PF00041">
    <property type="entry name" value="fn3"/>
    <property type="match status" value="1"/>
</dbReference>